<reference evidence="2 3" key="1">
    <citation type="submission" date="2016-04" db="EMBL/GenBank/DDBJ databases">
        <title>Complete genome sequence of Dokdonella koreensis DS-123T.</title>
        <authorList>
            <person name="Kim J.F."/>
            <person name="Lee H."/>
            <person name="Kwak M.-J."/>
        </authorList>
    </citation>
    <scope>NUCLEOTIDE SEQUENCE [LARGE SCALE GENOMIC DNA]</scope>
    <source>
        <strain evidence="2 3">DS-123</strain>
    </source>
</reference>
<dbReference type="AlphaFoldDB" id="A0A160DRW3"/>
<feature type="region of interest" description="Disordered" evidence="1">
    <location>
        <begin position="54"/>
        <end position="91"/>
    </location>
</feature>
<evidence type="ECO:0000313" key="3">
    <source>
        <dbReference type="Proteomes" id="UP000076830"/>
    </source>
</evidence>
<protein>
    <submittedName>
        <fullName evidence="2">Uncharacterized protein</fullName>
    </submittedName>
</protein>
<dbReference type="Proteomes" id="UP000076830">
    <property type="component" value="Chromosome"/>
</dbReference>
<evidence type="ECO:0000313" key="2">
    <source>
        <dbReference type="EMBL" id="ANB16967.1"/>
    </source>
</evidence>
<evidence type="ECO:0000256" key="1">
    <source>
        <dbReference type="SAM" id="MobiDB-lite"/>
    </source>
</evidence>
<accession>A0A160DRW3</accession>
<gene>
    <name evidence="2" type="ORF">I596_937</name>
</gene>
<dbReference type="EMBL" id="CP015249">
    <property type="protein sequence ID" value="ANB16967.1"/>
    <property type="molecule type" value="Genomic_DNA"/>
</dbReference>
<organism evidence="2 3">
    <name type="scientific">Dokdonella koreensis DS-123</name>
    <dbReference type="NCBI Taxonomy" id="1300342"/>
    <lineage>
        <taxon>Bacteria</taxon>
        <taxon>Pseudomonadati</taxon>
        <taxon>Pseudomonadota</taxon>
        <taxon>Gammaproteobacteria</taxon>
        <taxon>Lysobacterales</taxon>
        <taxon>Rhodanobacteraceae</taxon>
        <taxon>Dokdonella</taxon>
    </lineage>
</organism>
<dbReference type="KEGG" id="dko:I596_937"/>
<name>A0A160DRW3_9GAMM</name>
<proteinExistence type="predicted"/>
<sequence>MHAAGPPGTNGIYHRGTPRCHCRWRGMAAKSHTVTRGAGHSRPVSGWCPAVGQAVGRRSKRRAPAGIRAMSDEAPRIGGGARPVEWLPERP</sequence>
<keyword evidence="3" id="KW-1185">Reference proteome</keyword>